<sequence length="120" mass="13685">MAMYLTQFNGAHGCAWCEHIGLAGLTHFGWQLAAYGNLGNYHESESDAHPAPPQRWHHKKGGSCRQSECNGSGPPLRIKSPFLPMQLSPFWIALLPPLQQHILWTNTMLHQQPYRPWKSW</sequence>
<dbReference type="Proteomes" id="UP000805193">
    <property type="component" value="Unassembled WGS sequence"/>
</dbReference>
<comment type="caution">
    <text evidence="1">The sequence shown here is derived from an EMBL/GenBank/DDBJ whole genome shotgun (WGS) entry which is preliminary data.</text>
</comment>
<keyword evidence="2" id="KW-1185">Reference proteome</keyword>
<name>A0AC60NUR8_IXOPE</name>
<protein>
    <submittedName>
        <fullName evidence="1">Uncharacterized protein</fullName>
    </submittedName>
</protein>
<dbReference type="EMBL" id="JABSTQ010011475">
    <property type="protein sequence ID" value="KAG0410890.1"/>
    <property type="molecule type" value="Genomic_DNA"/>
</dbReference>
<organism evidence="1 2">
    <name type="scientific">Ixodes persulcatus</name>
    <name type="common">Taiga tick</name>
    <dbReference type="NCBI Taxonomy" id="34615"/>
    <lineage>
        <taxon>Eukaryota</taxon>
        <taxon>Metazoa</taxon>
        <taxon>Ecdysozoa</taxon>
        <taxon>Arthropoda</taxon>
        <taxon>Chelicerata</taxon>
        <taxon>Arachnida</taxon>
        <taxon>Acari</taxon>
        <taxon>Parasitiformes</taxon>
        <taxon>Ixodida</taxon>
        <taxon>Ixodoidea</taxon>
        <taxon>Ixodidae</taxon>
        <taxon>Ixodinae</taxon>
        <taxon>Ixodes</taxon>
    </lineage>
</organism>
<proteinExistence type="predicted"/>
<evidence type="ECO:0000313" key="2">
    <source>
        <dbReference type="Proteomes" id="UP000805193"/>
    </source>
</evidence>
<reference evidence="1 2" key="1">
    <citation type="journal article" date="2020" name="Cell">
        <title>Large-Scale Comparative Analyses of Tick Genomes Elucidate Their Genetic Diversity and Vector Capacities.</title>
        <authorList>
            <consortium name="Tick Genome and Microbiome Consortium (TIGMIC)"/>
            <person name="Jia N."/>
            <person name="Wang J."/>
            <person name="Shi W."/>
            <person name="Du L."/>
            <person name="Sun Y."/>
            <person name="Zhan W."/>
            <person name="Jiang J.F."/>
            <person name="Wang Q."/>
            <person name="Zhang B."/>
            <person name="Ji P."/>
            <person name="Bell-Sakyi L."/>
            <person name="Cui X.M."/>
            <person name="Yuan T.T."/>
            <person name="Jiang B.G."/>
            <person name="Yang W.F."/>
            <person name="Lam T.T."/>
            <person name="Chang Q.C."/>
            <person name="Ding S.J."/>
            <person name="Wang X.J."/>
            <person name="Zhu J.G."/>
            <person name="Ruan X.D."/>
            <person name="Zhao L."/>
            <person name="Wei J.T."/>
            <person name="Ye R.Z."/>
            <person name="Que T.C."/>
            <person name="Du C.H."/>
            <person name="Zhou Y.H."/>
            <person name="Cheng J.X."/>
            <person name="Dai P.F."/>
            <person name="Guo W.B."/>
            <person name="Han X.H."/>
            <person name="Huang E.J."/>
            <person name="Li L.F."/>
            <person name="Wei W."/>
            <person name="Gao Y.C."/>
            <person name="Liu J.Z."/>
            <person name="Shao H.Z."/>
            <person name="Wang X."/>
            <person name="Wang C.C."/>
            <person name="Yang T.C."/>
            <person name="Huo Q.B."/>
            <person name="Li W."/>
            <person name="Chen H.Y."/>
            <person name="Chen S.E."/>
            <person name="Zhou L.G."/>
            <person name="Ni X.B."/>
            <person name="Tian J.H."/>
            <person name="Sheng Y."/>
            <person name="Liu T."/>
            <person name="Pan Y.S."/>
            <person name="Xia L.Y."/>
            <person name="Li J."/>
            <person name="Zhao F."/>
            <person name="Cao W.C."/>
        </authorList>
    </citation>
    <scope>NUCLEOTIDE SEQUENCE [LARGE SCALE GENOMIC DNA]</scope>
    <source>
        <strain evidence="1">Iper-2018</strain>
    </source>
</reference>
<accession>A0AC60NUR8</accession>
<gene>
    <name evidence="1" type="ORF">HPB47_011986</name>
</gene>
<evidence type="ECO:0000313" key="1">
    <source>
        <dbReference type="EMBL" id="KAG0410890.1"/>
    </source>
</evidence>